<gene>
    <name evidence="1" type="ORF">GCM10011332_22590</name>
</gene>
<evidence type="ECO:0000313" key="1">
    <source>
        <dbReference type="EMBL" id="GGF67924.1"/>
    </source>
</evidence>
<evidence type="ECO:0000313" key="2">
    <source>
        <dbReference type="Proteomes" id="UP000632498"/>
    </source>
</evidence>
<dbReference type="EMBL" id="BMHV01000015">
    <property type="protein sequence ID" value="GGF67924.1"/>
    <property type="molecule type" value="Genomic_DNA"/>
</dbReference>
<proteinExistence type="predicted"/>
<protein>
    <submittedName>
        <fullName evidence="1">Uncharacterized protein</fullName>
    </submittedName>
</protein>
<dbReference type="Proteomes" id="UP000632498">
    <property type="component" value="Unassembled WGS sequence"/>
</dbReference>
<reference evidence="1" key="2">
    <citation type="submission" date="2020-09" db="EMBL/GenBank/DDBJ databases">
        <authorList>
            <person name="Sun Q."/>
            <person name="Zhou Y."/>
        </authorList>
    </citation>
    <scope>NUCLEOTIDE SEQUENCE</scope>
    <source>
        <strain evidence="1">CGMCC 1.15254</strain>
    </source>
</reference>
<name>A0A917C429_9PROT</name>
<sequence length="82" mass="9221">MLFVLVHGGDVQDRDGAPDVFRAVRYRFLWLRHVFQKAAMMVKNYALTRLKALKSYTALGGGTHLRMAQSLSAVGERLGEIN</sequence>
<organism evidence="1 2">
    <name type="scientific">Terasakiella brassicae</name>
    <dbReference type="NCBI Taxonomy" id="1634917"/>
    <lineage>
        <taxon>Bacteria</taxon>
        <taxon>Pseudomonadati</taxon>
        <taxon>Pseudomonadota</taxon>
        <taxon>Alphaproteobacteria</taxon>
        <taxon>Rhodospirillales</taxon>
        <taxon>Terasakiellaceae</taxon>
        <taxon>Terasakiella</taxon>
    </lineage>
</organism>
<dbReference type="AlphaFoldDB" id="A0A917C429"/>
<accession>A0A917C429</accession>
<reference evidence="1" key="1">
    <citation type="journal article" date="2014" name="Int. J. Syst. Evol. Microbiol.">
        <title>Complete genome sequence of Corynebacterium casei LMG S-19264T (=DSM 44701T), isolated from a smear-ripened cheese.</title>
        <authorList>
            <consortium name="US DOE Joint Genome Institute (JGI-PGF)"/>
            <person name="Walter F."/>
            <person name="Albersmeier A."/>
            <person name="Kalinowski J."/>
            <person name="Ruckert C."/>
        </authorList>
    </citation>
    <scope>NUCLEOTIDE SEQUENCE</scope>
    <source>
        <strain evidence="1">CGMCC 1.15254</strain>
    </source>
</reference>
<keyword evidence="2" id="KW-1185">Reference proteome</keyword>
<comment type="caution">
    <text evidence="1">The sequence shown here is derived from an EMBL/GenBank/DDBJ whole genome shotgun (WGS) entry which is preliminary data.</text>
</comment>